<sequence>MDDCNLQMIAVAAYREFGPEDSDPIGACLNNERMTGIVSHFEVGFSAFQTNQAQSLGGLIL</sequence>
<dbReference type="EMBL" id="JUGD01000001">
    <property type="protein sequence ID" value="RAM67066.1"/>
    <property type="molecule type" value="Genomic_DNA"/>
</dbReference>
<organism evidence="1 2">
    <name type="scientific">Herbaspirillum rubrisubalbicans</name>
    <dbReference type="NCBI Taxonomy" id="80842"/>
    <lineage>
        <taxon>Bacteria</taxon>
        <taxon>Pseudomonadati</taxon>
        <taxon>Pseudomonadota</taxon>
        <taxon>Betaproteobacteria</taxon>
        <taxon>Burkholderiales</taxon>
        <taxon>Oxalobacteraceae</taxon>
        <taxon>Herbaspirillum</taxon>
    </lineage>
</organism>
<gene>
    <name evidence="1" type="ORF">RB24_01825</name>
</gene>
<evidence type="ECO:0000313" key="1">
    <source>
        <dbReference type="EMBL" id="RAM67066.1"/>
    </source>
</evidence>
<protein>
    <submittedName>
        <fullName evidence="1">Uncharacterized protein</fullName>
    </submittedName>
</protein>
<proteinExistence type="predicted"/>
<reference evidence="1 2" key="1">
    <citation type="submission" date="2014-12" db="EMBL/GenBank/DDBJ databases">
        <title>Complete genome sequence of Herbaspirillum rubrisubalbicans Os38.</title>
        <authorList>
            <person name="Chen M."/>
            <person name="An Q."/>
        </authorList>
    </citation>
    <scope>NUCLEOTIDE SEQUENCE [LARGE SCALE GENOMIC DNA]</scope>
    <source>
        <strain evidence="1 2">Os38</strain>
    </source>
</reference>
<name>A0ABX9C8Z5_9BURK</name>
<dbReference type="Proteomes" id="UP000248631">
    <property type="component" value="Unassembled WGS sequence"/>
</dbReference>
<evidence type="ECO:0000313" key="2">
    <source>
        <dbReference type="Proteomes" id="UP000248631"/>
    </source>
</evidence>
<accession>A0ABX9C8Z5</accession>
<comment type="caution">
    <text evidence="1">The sequence shown here is derived from an EMBL/GenBank/DDBJ whole genome shotgun (WGS) entry which is preliminary data.</text>
</comment>
<keyword evidence="2" id="KW-1185">Reference proteome</keyword>